<name>A0ABU2FFD4_9EURY</name>
<protein>
    <recommendedName>
        <fullName evidence="4">Secreted protein</fullName>
    </recommendedName>
</protein>
<organism evidence="2 3">
    <name type="scientific">Haloarcula saliterrae</name>
    <dbReference type="NCBI Taxonomy" id="2950534"/>
    <lineage>
        <taxon>Archaea</taxon>
        <taxon>Methanobacteriati</taxon>
        <taxon>Methanobacteriota</taxon>
        <taxon>Stenosarchaea group</taxon>
        <taxon>Halobacteria</taxon>
        <taxon>Halobacteriales</taxon>
        <taxon>Haloarculaceae</taxon>
        <taxon>Haloarcula</taxon>
    </lineage>
</organism>
<dbReference type="Proteomes" id="UP001259659">
    <property type="component" value="Unassembled WGS sequence"/>
</dbReference>
<sequence length="79" mass="7979">MRRWLFVGAVVIGVVLLGGIANSTAVHSAGEADCSGLESNTTVPEHGAHESDMYAEENGSSSDCPIDDGAQMGGATVAT</sequence>
<proteinExistence type="predicted"/>
<evidence type="ECO:0000256" key="1">
    <source>
        <dbReference type="SAM" id="MobiDB-lite"/>
    </source>
</evidence>
<evidence type="ECO:0008006" key="4">
    <source>
        <dbReference type="Google" id="ProtNLM"/>
    </source>
</evidence>
<accession>A0ABU2FFD4</accession>
<comment type="caution">
    <text evidence="2">The sequence shown here is derived from an EMBL/GenBank/DDBJ whole genome shotgun (WGS) entry which is preliminary data.</text>
</comment>
<feature type="region of interest" description="Disordered" evidence="1">
    <location>
        <begin position="31"/>
        <end position="79"/>
    </location>
</feature>
<reference evidence="2 3" key="1">
    <citation type="submission" date="2022-06" db="EMBL/GenBank/DDBJ databases">
        <title>Haloarcula sp. a new haloarchaeum isolate from saline soil.</title>
        <authorList>
            <person name="Strakova D."/>
            <person name="Galisteo C."/>
            <person name="Sanchez-Porro C."/>
            <person name="Ventosa A."/>
        </authorList>
    </citation>
    <scope>NUCLEOTIDE SEQUENCE [LARGE SCALE GENOMIC DNA]</scope>
    <source>
        <strain evidence="2 3">S1CR25-12</strain>
    </source>
</reference>
<gene>
    <name evidence="2" type="ORF">NDI56_16340</name>
</gene>
<dbReference type="EMBL" id="JAMQON010000005">
    <property type="protein sequence ID" value="MDS0260972.1"/>
    <property type="molecule type" value="Genomic_DNA"/>
</dbReference>
<evidence type="ECO:0000313" key="3">
    <source>
        <dbReference type="Proteomes" id="UP001259659"/>
    </source>
</evidence>
<keyword evidence="3" id="KW-1185">Reference proteome</keyword>
<evidence type="ECO:0000313" key="2">
    <source>
        <dbReference type="EMBL" id="MDS0260972.1"/>
    </source>
</evidence>
<dbReference type="RefSeq" id="WP_310920750.1">
    <property type="nucleotide sequence ID" value="NZ_JAMQON010000005.1"/>
</dbReference>